<dbReference type="InterPro" id="IPR036457">
    <property type="entry name" value="PPM-type-like_dom_sf"/>
</dbReference>
<dbReference type="InterPro" id="IPR001932">
    <property type="entry name" value="PPM-type_phosphatase-like_dom"/>
</dbReference>
<dbReference type="Pfam" id="PF13672">
    <property type="entry name" value="PP2C_2"/>
    <property type="match status" value="1"/>
</dbReference>
<evidence type="ECO:0000259" key="1">
    <source>
        <dbReference type="PROSITE" id="PS51746"/>
    </source>
</evidence>
<sequence length="264" mass="28938">MERKRTMASGIRRAAVSFLGDRRSQQDMLDCRDLPGGAFAASVCDGMGGLNGGDLASWEACRGFMELCGKTLSEGNWPDPETAAGILDRKVASLTDRDGLPLDGGTTLTEVCIQGNRAMWVAAGDSRIGLFREGRLGWLNRPHRYRLMLKEALQAGAVSMEEYQAEIIRGSALVSYLGRGELPYIDGEAGFRLLPGDRMILCSDGFWELLGRQGTEELLGKLDPELSNLAELATECMERPGRGRDNASAVVIGYELFQERERVR</sequence>
<dbReference type="Gene3D" id="3.60.40.10">
    <property type="entry name" value="PPM-type phosphatase domain"/>
    <property type="match status" value="1"/>
</dbReference>
<protein>
    <submittedName>
        <fullName evidence="2">Serine/threonine-protein phosphatase</fullName>
    </submittedName>
</protein>
<accession>A0A9D1T9R6</accession>
<comment type="caution">
    <text evidence="2">The sequence shown here is derived from an EMBL/GenBank/DDBJ whole genome shotgun (WGS) entry which is preliminary data.</text>
</comment>
<reference evidence="2" key="1">
    <citation type="submission" date="2020-10" db="EMBL/GenBank/DDBJ databases">
        <authorList>
            <person name="Gilroy R."/>
        </authorList>
    </citation>
    <scope>NUCLEOTIDE SEQUENCE</scope>
    <source>
        <strain evidence="2">CHK188-20938</strain>
    </source>
</reference>
<dbReference type="SMART" id="SM00331">
    <property type="entry name" value="PP2C_SIG"/>
    <property type="match status" value="1"/>
</dbReference>
<evidence type="ECO:0000313" key="3">
    <source>
        <dbReference type="Proteomes" id="UP000824169"/>
    </source>
</evidence>
<evidence type="ECO:0000313" key="2">
    <source>
        <dbReference type="EMBL" id="HIV24821.1"/>
    </source>
</evidence>
<feature type="domain" description="PPM-type phosphatase" evidence="1">
    <location>
        <begin position="10"/>
        <end position="254"/>
    </location>
</feature>
<dbReference type="AlphaFoldDB" id="A0A9D1T9R6"/>
<dbReference type="PROSITE" id="PS51746">
    <property type="entry name" value="PPM_2"/>
    <property type="match status" value="1"/>
</dbReference>
<gene>
    <name evidence="2" type="ORF">IAB71_03390</name>
</gene>
<dbReference type="EMBL" id="DVOO01000011">
    <property type="protein sequence ID" value="HIV24821.1"/>
    <property type="molecule type" value="Genomic_DNA"/>
</dbReference>
<name>A0A9D1T9R6_9FIRM</name>
<reference evidence="2" key="2">
    <citation type="journal article" date="2021" name="PeerJ">
        <title>Extensive microbial diversity within the chicken gut microbiome revealed by metagenomics and culture.</title>
        <authorList>
            <person name="Gilroy R."/>
            <person name="Ravi A."/>
            <person name="Getino M."/>
            <person name="Pursley I."/>
            <person name="Horton D.L."/>
            <person name="Alikhan N.F."/>
            <person name="Baker D."/>
            <person name="Gharbi K."/>
            <person name="Hall N."/>
            <person name="Watson M."/>
            <person name="Adriaenssens E.M."/>
            <person name="Foster-Nyarko E."/>
            <person name="Jarju S."/>
            <person name="Secka A."/>
            <person name="Antonio M."/>
            <person name="Oren A."/>
            <person name="Chaudhuri R.R."/>
            <person name="La Ragione R."/>
            <person name="Hildebrand F."/>
            <person name="Pallen M.J."/>
        </authorList>
    </citation>
    <scope>NUCLEOTIDE SEQUENCE</scope>
    <source>
        <strain evidence="2">CHK188-20938</strain>
    </source>
</reference>
<dbReference type="SUPFAM" id="SSF81606">
    <property type="entry name" value="PP2C-like"/>
    <property type="match status" value="1"/>
</dbReference>
<dbReference type="CDD" id="cd00143">
    <property type="entry name" value="PP2Cc"/>
    <property type="match status" value="1"/>
</dbReference>
<proteinExistence type="predicted"/>
<organism evidence="2 3">
    <name type="scientific">Candidatus Scatomonas pullistercoris</name>
    <dbReference type="NCBI Taxonomy" id="2840920"/>
    <lineage>
        <taxon>Bacteria</taxon>
        <taxon>Bacillati</taxon>
        <taxon>Bacillota</taxon>
        <taxon>Clostridia</taxon>
        <taxon>Lachnospirales</taxon>
        <taxon>Lachnospiraceae</taxon>
        <taxon>Lachnospiraceae incertae sedis</taxon>
        <taxon>Candidatus Scatomonas</taxon>
    </lineage>
</organism>
<dbReference type="Proteomes" id="UP000824169">
    <property type="component" value="Unassembled WGS sequence"/>
</dbReference>
<dbReference type="SMART" id="SM00332">
    <property type="entry name" value="PP2Cc"/>
    <property type="match status" value="1"/>
</dbReference>